<reference evidence="10" key="1">
    <citation type="submission" date="2020-10" db="EMBL/GenBank/DDBJ databases">
        <authorList>
            <person name="Han B."/>
            <person name="Lu T."/>
            <person name="Zhao Q."/>
            <person name="Huang X."/>
            <person name="Zhao Y."/>
        </authorList>
    </citation>
    <scope>NUCLEOTIDE SEQUENCE</scope>
</reference>
<evidence type="ECO:0000256" key="3">
    <source>
        <dbReference type="ARBA" id="ARBA00022734"/>
    </source>
</evidence>
<keyword evidence="4" id="KW-0677">Repeat</keyword>
<dbReference type="InterPro" id="IPR055414">
    <property type="entry name" value="LRR_R13L4/SHOC2-like"/>
</dbReference>
<dbReference type="GO" id="GO:0043531">
    <property type="term" value="F:ADP binding"/>
    <property type="evidence" value="ECO:0007669"/>
    <property type="project" value="InterPro"/>
</dbReference>
<keyword evidence="6" id="KW-0611">Plant defense</keyword>
<dbReference type="InterPro" id="IPR033734">
    <property type="entry name" value="Jacalin-like_lectin_dom_plant"/>
</dbReference>
<dbReference type="PROSITE" id="PS51752">
    <property type="entry name" value="JACALIN_LECTIN"/>
    <property type="match status" value="1"/>
</dbReference>
<dbReference type="GO" id="GO:0009626">
    <property type="term" value="P:plant-type hypersensitive response"/>
    <property type="evidence" value="ECO:0007669"/>
    <property type="project" value="UniProtKB-ARBA"/>
</dbReference>
<dbReference type="PRINTS" id="PR00364">
    <property type="entry name" value="DISEASERSIST"/>
</dbReference>
<dbReference type="SUPFAM" id="SSF52540">
    <property type="entry name" value="P-loop containing nucleoside triphosphate hydrolases"/>
    <property type="match status" value="1"/>
</dbReference>
<dbReference type="SMART" id="SM00915">
    <property type="entry name" value="Jacalin"/>
    <property type="match status" value="1"/>
</dbReference>
<dbReference type="Pfam" id="PF18052">
    <property type="entry name" value="Rx_N"/>
    <property type="match status" value="1"/>
</dbReference>
<dbReference type="Gene3D" id="1.20.5.4130">
    <property type="match status" value="1"/>
</dbReference>
<evidence type="ECO:0000313" key="10">
    <source>
        <dbReference type="EMBL" id="CAD6257057.1"/>
    </source>
</evidence>
<dbReference type="Gene3D" id="1.10.10.10">
    <property type="entry name" value="Winged helix-like DNA-binding domain superfamily/Winged helix DNA-binding domain"/>
    <property type="match status" value="1"/>
</dbReference>
<dbReference type="InterPro" id="IPR042197">
    <property type="entry name" value="Apaf_helical"/>
</dbReference>
<keyword evidence="7 8" id="KW-0175">Coiled coil</keyword>
<dbReference type="SUPFAM" id="SSF51101">
    <property type="entry name" value="Mannose-binding lectins"/>
    <property type="match status" value="1"/>
</dbReference>
<protein>
    <recommendedName>
        <fullName evidence="9">Jacalin-type lectin domain-containing protein</fullName>
    </recommendedName>
</protein>
<evidence type="ECO:0000259" key="9">
    <source>
        <dbReference type="PROSITE" id="PS51752"/>
    </source>
</evidence>
<comment type="similarity">
    <text evidence="1">Belongs to the disease resistance NB-LRR family.</text>
</comment>
<dbReference type="Proteomes" id="UP000604825">
    <property type="component" value="Unassembled WGS sequence"/>
</dbReference>
<dbReference type="InterPro" id="IPR041118">
    <property type="entry name" value="Rx_N"/>
</dbReference>
<gene>
    <name evidence="10" type="ORF">NCGR_LOCUS40547</name>
</gene>
<evidence type="ECO:0000256" key="7">
    <source>
        <dbReference type="ARBA" id="ARBA00023054"/>
    </source>
</evidence>
<dbReference type="Pfam" id="PF00931">
    <property type="entry name" value="NB-ARC"/>
    <property type="match status" value="1"/>
</dbReference>
<evidence type="ECO:0000256" key="1">
    <source>
        <dbReference type="ARBA" id="ARBA00008894"/>
    </source>
</evidence>
<name>A0A811QLM9_9POAL</name>
<dbReference type="InterPro" id="IPR038005">
    <property type="entry name" value="RX-like_CC"/>
</dbReference>
<dbReference type="GO" id="GO:0002758">
    <property type="term" value="P:innate immune response-activating signaling pathway"/>
    <property type="evidence" value="ECO:0007669"/>
    <property type="project" value="UniProtKB-ARBA"/>
</dbReference>
<evidence type="ECO:0000256" key="2">
    <source>
        <dbReference type="ARBA" id="ARBA00022614"/>
    </source>
</evidence>
<feature type="domain" description="Jacalin-type lectin" evidence="9">
    <location>
        <begin position="913"/>
        <end position="1055"/>
    </location>
</feature>
<dbReference type="PANTHER" id="PTHR23155">
    <property type="entry name" value="DISEASE RESISTANCE PROTEIN RP"/>
    <property type="match status" value="1"/>
</dbReference>
<dbReference type="PANTHER" id="PTHR23155:SF1201">
    <property type="entry name" value="OS02G0301800 PROTEIN"/>
    <property type="match status" value="1"/>
</dbReference>
<dbReference type="FunFam" id="1.10.10.10:FF:000322">
    <property type="entry name" value="Probable disease resistance protein At1g63360"/>
    <property type="match status" value="1"/>
</dbReference>
<proteinExistence type="inferred from homology"/>
<dbReference type="CDD" id="cd09612">
    <property type="entry name" value="Jacalin"/>
    <property type="match status" value="1"/>
</dbReference>
<sequence>MEIMTGALGTLLPKLAKLLTDRYKLQRRLRGEIMFLKAELESMQAALEKVSDAPVTDNQVRIWARDVRELSYDIEDSIDRFMVCVDTDPSAPAELHGFRGFIQRSLKLLTTANTRHRIAKDIRGIKVLVREVASRRDRYSTDSSVSSIRSAATATVVDPRLIGLYEEARKLVGISGPQEELKMLMEPEATSLEDGLKVISIVGVGGLGKTTLANAVYQQLRGQFDCHAFVSVSLRPDLNRILSSILRQVSEQHYCSTETWPVEEIIDKIRLFLDDKRYIIILDDIWDISAWKHIKCALVHNCGSRIITTSRVLDVATSCCSEIDGTIYKLKPLSDDDSKKLFFKRIFGSENGCHSELKETSEKILKKCGGVPLAINTVASLLASKPRNINQWYNVHNSIGTGLDKSPSVENMRKVLSISYYGLPVHLKPCLLYLSIFPDDYNISRDQLIRRWISEGFIPGEDVVTLYELGGTYFNELINRSMIEPEYIDTHGSILTCRVHDMVLDLIASLSYEENFSTTIPSKQSTYFHKKMHRLSFQSNAEGQAIPKAIKLSHLRSLIVFPGSANLLPPLSSFHLLRVLDFEGCHDLESYQIDGLGNLFHLRSLVLKDTNIAKLPKEIGKLRCLQTLDLRKTSISELPSTVVQLRQLVRLHVDKSVMLPSGFGAMKSLQVLSYIGVCKTPNLITELGNLNELRILHISLSGTRHMNCEKHLTDSLSNLEKLHELCILGGFLSKLSMWINSSLLCLNTLDMKLKTLTQEDFENLGSLWCLLDLRLMVLKIEPEKLVIGIDHEEFQSLVKFSFVSNAMRLLFAQKAMPRLENLELGFRVQETKDFDLGLENLSSLRCAMIRIDCGTSNACEVERADATIRKAAFVNPNHPRLDIFRHFEAVLIRDDRKLQIPDETRKTEEEAMVSKMGPWGGNGGDTCDIKVIPHHLESVIICSGTIIDALAFSYWDRNGHRHTTQFWGGILGNVQTIVLGTSEYLMEVSGTTGPFSDVSEVITSLKLVSNVRCYGPFGEPRGTRFCSRAKKNSSIVGFFGRSGNYLDAIGVYFHPI</sequence>
<dbReference type="InterPro" id="IPR027417">
    <property type="entry name" value="P-loop_NTPase"/>
</dbReference>
<dbReference type="InterPro" id="IPR036388">
    <property type="entry name" value="WH-like_DNA-bd_sf"/>
</dbReference>
<evidence type="ECO:0000256" key="4">
    <source>
        <dbReference type="ARBA" id="ARBA00022737"/>
    </source>
</evidence>
<evidence type="ECO:0000313" key="11">
    <source>
        <dbReference type="Proteomes" id="UP000604825"/>
    </source>
</evidence>
<dbReference type="OrthoDB" id="670184at2759"/>
<keyword evidence="11" id="KW-1185">Reference proteome</keyword>
<keyword evidence="3" id="KW-0430">Lectin</keyword>
<dbReference type="Pfam" id="PF01419">
    <property type="entry name" value="Jacalin"/>
    <property type="match status" value="1"/>
</dbReference>
<dbReference type="EMBL" id="CAJGYO010000010">
    <property type="protein sequence ID" value="CAD6257057.1"/>
    <property type="molecule type" value="Genomic_DNA"/>
</dbReference>
<comment type="caution">
    <text evidence="10">The sequence shown here is derived from an EMBL/GenBank/DDBJ whole genome shotgun (WGS) entry which is preliminary data.</text>
</comment>
<dbReference type="InterPro" id="IPR032675">
    <property type="entry name" value="LRR_dom_sf"/>
</dbReference>
<dbReference type="CDD" id="cd14798">
    <property type="entry name" value="RX-CC_like"/>
    <property type="match status" value="1"/>
</dbReference>
<dbReference type="Gene3D" id="2.100.10.30">
    <property type="entry name" value="Jacalin-like lectin domain"/>
    <property type="match status" value="1"/>
</dbReference>
<dbReference type="GO" id="GO:0030246">
    <property type="term" value="F:carbohydrate binding"/>
    <property type="evidence" value="ECO:0007669"/>
    <property type="project" value="UniProtKB-KW"/>
</dbReference>
<dbReference type="SUPFAM" id="SSF52058">
    <property type="entry name" value="L domain-like"/>
    <property type="match status" value="1"/>
</dbReference>
<dbReference type="Gene3D" id="3.40.50.300">
    <property type="entry name" value="P-loop containing nucleotide triphosphate hydrolases"/>
    <property type="match status" value="1"/>
</dbReference>
<accession>A0A811QLM9</accession>
<dbReference type="GO" id="GO:0042742">
    <property type="term" value="P:defense response to bacterium"/>
    <property type="evidence" value="ECO:0007669"/>
    <property type="project" value="UniProtKB-ARBA"/>
</dbReference>
<dbReference type="Pfam" id="PF23598">
    <property type="entry name" value="LRR_14"/>
    <property type="match status" value="2"/>
</dbReference>
<dbReference type="AlphaFoldDB" id="A0A811QLM9"/>
<organism evidence="10 11">
    <name type="scientific">Miscanthus lutarioriparius</name>
    <dbReference type="NCBI Taxonomy" id="422564"/>
    <lineage>
        <taxon>Eukaryota</taxon>
        <taxon>Viridiplantae</taxon>
        <taxon>Streptophyta</taxon>
        <taxon>Embryophyta</taxon>
        <taxon>Tracheophyta</taxon>
        <taxon>Spermatophyta</taxon>
        <taxon>Magnoliopsida</taxon>
        <taxon>Liliopsida</taxon>
        <taxon>Poales</taxon>
        <taxon>Poaceae</taxon>
        <taxon>PACMAD clade</taxon>
        <taxon>Panicoideae</taxon>
        <taxon>Andropogonodae</taxon>
        <taxon>Andropogoneae</taxon>
        <taxon>Saccharinae</taxon>
        <taxon>Miscanthus</taxon>
    </lineage>
</organism>
<evidence type="ECO:0000256" key="5">
    <source>
        <dbReference type="ARBA" id="ARBA00022741"/>
    </source>
</evidence>
<dbReference type="InterPro" id="IPR001229">
    <property type="entry name" value="Jacalin-like_lectin_dom"/>
</dbReference>
<dbReference type="Pfam" id="PF23559">
    <property type="entry name" value="WHD_DRP"/>
    <property type="match status" value="1"/>
</dbReference>
<evidence type="ECO:0000256" key="8">
    <source>
        <dbReference type="SAM" id="Coils"/>
    </source>
</evidence>
<feature type="coiled-coil region" evidence="8">
    <location>
        <begin position="26"/>
        <end position="53"/>
    </location>
</feature>
<dbReference type="InterPro" id="IPR044974">
    <property type="entry name" value="Disease_R_plants"/>
</dbReference>
<dbReference type="Gene3D" id="3.80.10.10">
    <property type="entry name" value="Ribonuclease Inhibitor"/>
    <property type="match status" value="1"/>
</dbReference>
<dbReference type="InterPro" id="IPR002182">
    <property type="entry name" value="NB-ARC"/>
</dbReference>
<keyword evidence="5" id="KW-0547">Nucleotide-binding</keyword>
<keyword evidence="2" id="KW-0433">Leucine-rich repeat</keyword>
<dbReference type="Gene3D" id="1.10.8.430">
    <property type="entry name" value="Helical domain of apoptotic protease-activating factors"/>
    <property type="match status" value="1"/>
</dbReference>
<evidence type="ECO:0000256" key="6">
    <source>
        <dbReference type="ARBA" id="ARBA00022821"/>
    </source>
</evidence>
<dbReference type="InterPro" id="IPR036404">
    <property type="entry name" value="Jacalin-like_lectin_dom_sf"/>
</dbReference>
<dbReference type="InterPro" id="IPR058922">
    <property type="entry name" value="WHD_DRP"/>
</dbReference>